<dbReference type="EMBL" id="JQ441755">
    <property type="protein sequence ID" value="AFB33298.1"/>
    <property type="molecule type" value="Genomic_DNA"/>
</dbReference>
<sequence>MNRLPSGTDEEGGGGSSSAVSTVSPFLSDIVVRYGEKNNGTWDGEVNERTHYQDQGLYNQNTDTLRNIAINCEEDEGDHVSV</sequence>
<name>K7P0E2_LARDC</name>
<evidence type="ECO:0000256" key="1">
    <source>
        <dbReference type="SAM" id="MobiDB-lite"/>
    </source>
</evidence>
<protein>
    <submittedName>
        <fullName evidence="2">Uncharacterized protein</fullName>
    </submittedName>
</protein>
<reference evidence="2" key="1">
    <citation type="journal article" date="2012" name="Evol. Appl.">
        <title>Contrasting patterns of nucleotide diversity for four conifers of Alpine European forests.</title>
        <authorList>
            <person name="Mosca E."/>
            <person name="Eckert A.J."/>
            <person name="Liechty J.D."/>
            <person name="Wegrzyn J.L."/>
            <person name="La Porta N."/>
            <person name="Vendramin G.G."/>
            <person name="Neale D.B."/>
        </authorList>
    </citation>
    <scope>NUCLEOTIDE SEQUENCE</scope>
    <source>
        <strain evidence="2">AcesapB12</strain>
        <tissue evidence="2">Megagametophyte</tissue>
    </source>
</reference>
<evidence type="ECO:0000313" key="2">
    <source>
        <dbReference type="EMBL" id="AFB33298.1"/>
    </source>
</evidence>
<proteinExistence type="predicted"/>
<accession>K7P0E2</accession>
<feature type="region of interest" description="Disordered" evidence="1">
    <location>
        <begin position="1"/>
        <end position="22"/>
    </location>
</feature>
<feature type="non-terminal residue" evidence="2">
    <location>
        <position position="82"/>
    </location>
</feature>
<gene>
    <name evidence="2" type="ORF">2_2960_02</name>
</gene>
<dbReference type="AlphaFoldDB" id="K7P0E2"/>
<organism evidence="2">
    <name type="scientific">Larix decidua</name>
    <name type="common">European larch</name>
    <dbReference type="NCBI Taxonomy" id="71402"/>
    <lineage>
        <taxon>Eukaryota</taxon>
        <taxon>Viridiplantae</taxon>
        <taxon>Streptophyta</taxon>
        <taxon>Embryophyta</taxon>
        <taxon>Tracheophyta</taxon>
        <taxon>Spermatophyta</taxon>
        <taxon>Pinopsida</taxon>
        <taxon>Pinidae</taxon>
        <taxon>Conifers I</taxon>
        <taxon>Pinales</taxon>
        <taxon>Pinaceae</taxon>
        <taxon>Larix</taxon>
    </lineage>
</organism>